<organism evidence="1 2">
    <name type="scientific">Sporothrix eucalyptigena</name>
    <dbReference type="NCBI Taxonomy" id="1812306"/>
    <lineage>
        <taxon>Eukaryota</taxon>
        <taxon>Fungi</taxon>
        <taxon>Dikarya</taxon>
        <taxon>Ascomycota</taxon>
        <taxon>Pezizomycotina</taxon>
        <taxon>Sordariomycetes</taxon>
        <taxon>Sordariomycetidae</taxon>
        <taxon>Ophiostomatales</taxon>
        <taxon>Ophiostomataceae</taxon>
        <taxon>Sporothrix</taxon>
    </lineage>
</organism>
<dbReference type="EMBL" id="CAWUHD010000011">
    <property type="protein sequence ID" value="CAK7213402.1"/>
    <property type="molecule type" value="Genomic_DNA"/>
</dbReference>
<sequence length="219" mass="23267">MSPVPTARVAASRVLPFALPQLHVGTDICRIERIYAILAKPEAGPLSHLARSQTNASRFIRRVLTRTEIDALGPAQPLDALATASSHAVVAWLAHGKTLTLTTPLNIPTKAPNASSPLWRAAQFLASRFAAKEAAIKAHPHLRGLTLQDIRIARMYEGSPEAEDALARKGSGAPVAYVRVPSTATTDGDGGEIVEQEARLSISHDGEYATAVCLGVEQS</sequence>
<dbReference type="Proteomes" id="UP001642482">
    <property type="component" value="Unassembled WGS sequence"/>
</dbReference>
<keyword evidence="2" id="KW-1185">Reference proteome</keyword>
<accession>A0ABP0B1I2</accession>
<protein>
    <recommendedName>
        <fullName evidence="3">4'-phosphopantetheinyl transferase domain-containing protein</fullName>
    </recommendedName>
</protein>
<dbReference type="InterPro" id="IPR037143">
    <property type="entry name" value="4-PPantetheinyl_Trfase_dom_sf"/>
</dbReference>
<evidence type="ECO:0000313" key="2">
    <source>
        <dbReference type="Proteomes" id="UP001642482"/>
    </source>
</evidence>
<proteinExistence type="predicted"/>
<reference evidence="1 2" key="1">
    <citation type="submission" date="2024-01" db="EMBL/GenBank/DDBJ databases">
        <authorList>
            <person name="Allen C."/>
            <person name="Tagirdzhanova G."/>
        </authorList>
    </citation>
    <scope>NUCLEOTIDE SEQUENCE [LARGE SCALE GENOMIC DNA]</scope>
</reference>
<comment type="caution">
    <text evidence="1">The sequence shown here is derived from an EMBL/GenBank/DDBJ whole genome shotgun (WGS) entry which is preliminary data.</text>
</comment>
<dbReference type="Gene3D" id="3.90.470.20">
    <property type="entry name" value="4'-phosphopantetheinyl transferase domain"/>
    <property type="match status" value="1"/>
</dbReference>
<evidence type="ECO:0000313" key="1">
    <source>
        <dbReference type="EMBL" id="CAK7213402.1"/>
    </source>
</evidence>
<gene>
    <name evidence="1" type="ORF">SEUCBS140593_001830</name>
</gene>
<name>A0ABP0B1I2_9PEZI</name>
<evidence type="ECO:0008006" key="3">
    <source>
        <dbReference type="Google" id="ProtNLM"/>
    </source>
</evidence>
<dbReference type="SUPFAM" id="SSF56214">
    <property type="entry name" value="4'-phosphopantetheinyl transferase"/>
    <property type="match status" value="1"/>
</dbReference>